<dbReference type="PANTHER" id="PTHR21015">
    <property type="entry name" value="UDP-N-ACETYLGLUCOSAMINE--N-ACETYLMURAMYL-(PENTAPEPTIDE) PYROPHOSPHORYL-UNDECAPRENOL N-ACETYLGLUCOSAMINE TRANSFERASE 1"/>
    <property type="match status" value="1"/>
</dbReference>
<evidence type="ECO:0000256" key="3">
    <source>
        <dbReference type="ARBA" id="ARBA00022676"/>
    </source>
</evidence>
<sequence length="359" mass="40727">MEKRNIVFTGGGSAGHVTPNIAIIRELNKEEWNIFYIGSKSGIEKNLIENINIRYYGISSGKLRRYISFENITDIFRVFKGCVEARTVLRKLKPNIVFSKGGFVSVPVIIAAKVLKIPIYIHESDLTPGLANKISKRFATKIFTSFEETVKYFPENKTMFIGSPIRREILLGSAEKGRKYLDFHTKLPILTIMGGSLGAKKINETVHAAIEQLTKKYQIVHICGKNNIDPHLTDIKGYKQFEYIHNELADILAATDIVITRGGSNSIFEFLALKIPMIIIPLSLQQSRGDQILNAKLFEEKGYSITLEEKELTSHNLLAYLELVKDKRREMKISMNSYSKKDALSFLINEIGREHNGRK</sequence>
<dbReference type="Pfam" id="PF04101">
    <property type="entry name" value="Glyco_tran_28_C"/>
    <property type="match status" value="1"/>
</dbReference>
<dbReference type="InterPro" id="IPR006009">
    <property type="entry name" value="GlcNAc_MurG"/>
</dbReference>
<dbReference type="EC" id="2.4.1.227" evidence="10"/>
<keyword evidence="4 10" id="KW-0808">Transferase</keyword>
<dbReference type="AlphaFoldDB" id="A0A942TBT8"/>
<evidence type="ECO:0000256" key="1">
    <source>
        <dbReference type="ARBA" id="ARBA00022475"/>
    </source>
</evidence>
<feature type="domain" description="Glycosyl transferase family 28 C-terminal" evidence="12">
    <location>
        <begin position="190"/>
        <end position="336"/>
    </location>
</feature>
<dbReference type="GO" id="GO:0009252">
    <property type="term" value="P:peptidoglycan biosynthetic process"/>
    <property type="evidence" value="ECO:0007669"/>
    <property type="project" value="UniProtKB-UniRule"/>
</dbReference>
<feature type="binding site" evidence="10">
    <location>
        <position position="196"/>
    </location>
    <ligand>
        <name>UDP-N-acetyl-alpha-D-glucosamine</name>
        <dbReference type="ChEBI" id="CHEBI:57705"/>
    </ligand>
</feature>
<evidence type="ECO:0000313" key="14">
    <source>
        <dbReference type="Proteomes" id="UP000681414"/>
    </source>
</evidence>
<dbReference type="GO" id="GO:0051301">
    <property type="term" value="P:cell division"/>
    <property type="evidence" value="ECO:0007669"/>
    <property type="project" value="UniProtKB-KW"/>
</dbReference>
<gene>
    <name evidence="10" type="primary">murG</name>
    <name evidence="13" type="ORF">KHA97_07295</name>
</gene>
<dbReference type="SUPFAM" id="SSF53756">
    <property type="entry name" value="UDP-Glycosyltransferase/glycogen phosphorylase"/>
    <property type="match status" value="1"/>
</dbReference>
<dbReference type="GO" id="GO:0071555">
    <property type="term" value="P:cell wall organization"/>
    <property type="evidence" value="ECO:0007669"/>
    <property type="project" value="UniProtKB-KW"/>
</dbReference>
<dbReference type="GO" id="GO:0008360">
    <property type="term" value="P:regulation of cell shape"/>
    <property type="evidence" value="ECO:0007669"/>
    <property type="project" value="UniProtKB-KW"/>
</dbReference>
<evidence type="ECO:0000313" key="13">
    <source>
        <dbReference type="EMBL" id="MBS4194880.1"/>
    </source>
</evidence>
<feature type="binding site" evidence="10">
    <location>
        <begin position="13"/>
        <end position="15"/>
    </location>
    <ligand>
        <name>UDP-N-acetyl-alpha-D-glucosamine</name>
        <dbReference type="ChEBI" id="CHEBI:57705"/>
    </ligand>
</feature>
<evidence type="ECO:0000259" key="12">
    <source>
        <dbReference type="Pfam" id="PF04101"/>
    </source>
</evidence>
<comment type="pathway">
    <text evidence="10">Cell wall biogenesis; peptidoglycan biosynthesis.</text>
</comment>
<keyword evidence="9 10" id="KW-0961">Cell wall biogenesis/degradation</keyword>
<comment type="caution">
    <text evidence="13">The sequence shown here is derived from an EMBL/GenBank/DDBJ whole genome shotgun (WGS) entry which is preliminary data.</text>
</comment>
<evidence type="ECO:0000256" key="7">
    <source>
        <dbReference type="ARBA" id="ARBA00023136"/>
    </source>
</evidence>
<protein>
    <recommendedName>
        <fullName evidence="10">UDP-N-acetylglucosamine--N-acetylmuramyl-(pentapeptide) pyrophosphoryl-undecaprenol N-acetylglucosamine transferase</fullName>
        <ecNumber evidence="10">2.4.1.227</ecNumber>
    </recommendedName>
    <alternativeName>
        <fullName evidence="10">Undecaprenyl-PP-MurNAc-pentapeptide-UDPGlcNAc GlcNAc transferase</fullName>
    </alternativeName>
</protein>
<dbReference type="GO" id="GO:0050511">
    <property type="term" value="F:undecaprenyldiphospho-muramoylpentapeptide beta-N-acetylglucosaminyltransferase activity"/>
    <property type="evidence" value="ECO:0007669"/>
    <property type="project" value="UniProtKB-UniRule"/>
</dbReference>
<keyword evidence="3 10" id="KW-0328">Glycosyltransferase</keyword>
<feature type="binding site" evidence="10">
    <location>
        <position position="291"/>
    </location>
    <ligand>
        <name>UDP-N-acetyl-alpha-D-glucosamine</name>
        <dbReference type="ChEBI" id="CHEBI:57705"/>
    </ligand>
</feature>
<dbReference type="HAMAP" id="MF_00033">
    <property type="entry name" value="MurG"/>
    <property type="match status" value="1"/>
</dbReference>
<reference evidence="13 14" key="1">
    <citation type="submission" date="2021-05" db="EMBL/GenBank/DDBJ databases">
        <title>Novel Bacillus species.</title>
        <authorList>
            <person name="Liu G."/>
        </authorList>
    </citation>
    <scope>NUCLEOTIDE SEQUENCE [LARGE SCALE GENOMIC DNA]</scope>
    <source>
        <strain evidence="14">FJAT-49780</strain>
    </source>
</reference>
<evidence type="ECO:0000256" key="9">
    <source>
        <dbReference type="ARBA" id="ARBA00023316"/>
    </source>
</evidence>
<dbReference type="PANTHER" id="PTHR21015:SF27">
    <property type="entry name" value="UDP-N-ACETYLGLUCOSAMINE--N-ACETYLMURAMYL-(PENTAPEPTIDE) PYROPHOSPHORYL-UNDECAPRENOL N-ACETYLGLUCOSAMINE TRANSFERASE"/>
    <property type="match status" value="1"/>
</dbReference>
<dbReference type="EMBL" id="JAGYPG010000001">
    <property type="protein sequence ID" value="MBS4194880.1"/>
    <property type="molecule type" value="Genomic_DNA"/>
</dbReference>
<dbReference type="Pfam" id="PF03033">
    <property type="entry name" value="Glyco_transf_28"/>
    <property type="match status" value="1"/>
</dbReference>
<evidence type="ECO:0000256" key="8">
    <source>
        <dbReference type="ARBA" id="ARBA00023306"/>
    </source>
</evidence>
<dbReference type="InterPro" id="IPR007235">
    <property type="entry name" value="Glyco_trans_28_C"/>
</dbReference>
<feature type="domain" description="Glycosyltransferase family 28 N-terminal" evidence="11">
    <location>
        <begin position="6"/>
        <end position="144"/>
    </location>
</feature>
<comment type="function">
    <text evidence="10">Cell wall formation. Catalyzes the transfer of a GlcNAc subunit on undecaprenyl-pyrophosphoryl-MurNAc-pentapeptide (lipid intermediate I) to form undecaprenyl-pyrophosphoryl-MurNAc-(pentapeptide)GlcNAc (lipid intermediate II).</text>
</comment>
<evidence type="ECO:0000259" key="11">
    <source>
        <dbReference type="Pfam" id="PF03033"/>
    </source>
</evidence>
<evidence type="ECO:0000256" key="6">
    <source>
        <dbReference type="ARBA" id="ARBA00022984"/>
    </source>
</evidence>
<keyword evidence="2 10" id="KW-0132">Cell division</keyword>
<comment type="catalytic activity">
    <reaction evidence="10">
        <text>di-trans,octa-cis-undecaprenyl diphospho-N-acetyl-alpha-D-muramoyl-L-alanyl-D-glutamyl-meso-2,6-diaminopimeloyl-D-alanyl-D-alanine + UDP-N-acetyl-alpha-D-glucosamine = di-trans,octa-cis-undecaprenyl diphospho-[N-acetyl-alpha-D-glucosaminyl-(1-&gt;4)]-N-acetyl-alpha-D-muramoyl-L-alanyl-D-glutamyl-meso-2,6-diaminopimeloyl-D-alanyl-D-alanine + UDP + H(+)</text>
        <dbReference type="Rhea" id="RHEA:31227"/>
        <dbReference type="ChEBI" id="CHEBI:15378"/>
        <dbReference type="ChEBI" id="CHEBI:57705"/>
        <dbReference type="ChEBI" id="CHEBI:58223"/>
        <dbReference type="ChEBI" id="CHEBI:61387"/>
        <dbReference type="ChEBI" id="CHEBI:61388"/>
        <dbReference type="EC" id="2.4.1.227"/>
    </reaction>
</comment>
<evidence type="ECO:0000256" key="10">
    <source>
        <dbReference type="HAMAP-Rule" id="MF_00033"/>
    </source>
</evidence>
<evidence type="ECO:0000256" key="4">
    <source>
        <dbReference type="ARBA" id="ARBA00022679"/>
    </source>
</evidence>
<organism evidence="13 14">
    <name type="scientific">Lederbergia citri</name>
    <dbReference type="NCBI Taxonomy" id="2833580"/>
    <lineage>
        <taxon>Bacteria</taxon>
        <taxon>Bacillati</taxon>
        <taxon>Bacillota</taxon>
        <taxon>Bacilli</taxon>
        <taxon>Bacillales</taxon>
        <taxon>Bacillaceae</taxon>
        <taxon>Lederbergia</taxon>
    </lineage>
</organism>
<keyword evidence="7 10" id="KW-0472">Membrane</keyword>
<dbReference type="RefSeq" id="WP_213124026.1">
    <property type="nucleotide sequence ID" value="NZ_JAGYPG010000001.1"/>
</dbReference>
<dbReference type="NCBIfam" id="TIGR01133">
    <property type="entry name" value="murG"/>
    <property type="match status" value="1"/>
</dbReference>
<dbReference type="InterPro" id="IPR004276">
    <property type="entry name" value="GlycoTrans_28_N"/>
</dbReference>
<name>A0A942TBT8_9BACI</name>
<dbReference type="GO" id="GO:0005975">
    <property type="term" value="P:carbohydrate metabolic process"/>
    <property type="evidence" value="ECO:0007669"/>
    <property type="project" value="InterPro"/>
</dbReference>
<dbReference type="CDD" id="cd03785">
    <property type="entry name" value="GT28_MurG"/>
    <property type="match status" value="1"/>
</dbReference>
<comment type="similarity">
    <text evidence="10">Belongs to the glycosyltransferase 28 family. MurG subfamily.</text>
</comment>
<evidence type="ECO:0000256" key="2">
    <source>
        <dbReference type="ARBA" id="ARBA00022618"/>
    </source>
</evidence>
<proteinExistence type="inferred from homology"/>
<keyword evidence="1 10" id="KW-1003">Cell membrane</keyword>
<dbReference type="NCBIfam" id="NF009102">
    <property type="entry name" value="PRK12446.1"/>
    <property type="match status" value="1"/>
</dbReference>
<dbReference type="GO" id="GO:0005886">
    <property type="term" value="C:plasma membrane"/>
    <property type="evidence" value="ECO:0007669"/>
    <property type="project" value="UniProtKB-SubCell"/>
</dbReference>
<keyword evidence="8 10" id="KW-0131">Cell cycle</keyword>
<accession>A0A942TBT8</accession>
<evidence type="ECO:0000256" key="5">
    <source>
        <dbReference type="ARBA" id="ARBA00022960"/>
    </source>
</evidence>
<dbReference type="Gene3D" id="3.40.50.2000">
    <property type="entry name" value="Glycogen Phosphorylase B"/>
    <property type="match status" value="2"/>
</dbReference>
<keyword evidence="14" id="KW-1185">Reference proteome</keyword>
<dbReference type="Proteomes" id="UP000681414">
    <property type="component" value="Unassembled WGS sequence"/>
</dbReference>
<keyword evidence="5 10" id="KW-0133">Cell shape</keyword>
<keyword evidence="6 10" id="KW-0573">Peptidoglycan synthesis</keyword>
<feature type="binding site" evidence="10">
    <location>
        <position position="166"/>
    </location>
    <ligand>
        <name>UDP-N-acetyl-alpha-D-glucosamine</name>
        <dbReference type="ChEBI" id="CHEBI:57705"/>
    </ligand>
</feature>
<comment type="caution">
    <text evidence="10">Lacks conserved residue(s) required for the propagation of feature annotation.</text>
</comment>
<comment type="subcellular location">
    <subcellularLocation>
        <location evidence="10">Cell membrane</location>
        <topology evidence="10">Peripheral membrane protein</topology>
        <orientation evidence="10">Cytoplasmic side</orientation>
    </subcellularLocation>
</comment>